<dbReference type="InterPro" id="IPR052953">
    <property type="entry name" value="Ser-rich/MCO-related"/>
</dbReference>
<organism evidence="3 4">
    <name type="scientific">Phlyctema vagabunda</name>
    <dbReference type="NCBI Taxonomy" id="108571"/>
    <lineage>
        <taxon>Eukaryota</taxon>
        <taxon>Fungi</taxon>
        <taxon>Dikarya</taxon>
        <taxon>Ascomycota</taxon>
        <taxon>Pezizomycotina</taxon>
        <taxon>Leotiomycetes</taxon>
        <taxon>Helotiales</taxon>
        <taxon>Dermateaceae</taxon>
        <taxon>Phlyctema</taxon>
    </lineage>
</organism>
<feature type="compositionally biased region" description="Polar residues" evidence="1">
    <location>
        <begin position="415"/>
        <end position="434"/>
    </location>
</feature>
<dbReference type="EMBL" id="JBFCZG010000010">
    <property type="protein sequence ID" value="KAL3417483.1"/>
    <property type="molecule type" value="Genomic_DNA"/>
</dbReference>
<evidence type="ECO:0000256" key="1">
    <source>
        <dbReference type="SAM" id="MobiDB-lite"/>
    </source>
</evidence>
<evidence type="ECO:0000256" key="2">
    <source>
        <dbReference type="SAM" id="Phobius"/>
    </source>
</evidence>
<reference evidence="3 4" key="1">
    <citation type="submission" date="2024-06" db="EMBL/GenBank/DDBJ databases">
        <title>Complete genome of Phlyctema vagabunda strain 19-DSS-EL-015.</title>
        <authorList>
            <person name="Fiorenzani C."/>
        </authorList>
    </citation>
    <scope>NUCLEOTIDE SEQUENCE [LARGE SCALE GENOMIC DNA]</scope>
    <source>
        <strain evidence="3 4">19-DSS-EL-015</strain>
    </source>
</reference>
<dbReference type="Proteomes" id="UP001629113">
    <property type="component" value="Unassembled WGS sequence"/>
</dbReference>
<accession>A0ABR4P2F4</accession>
<feature type="region of interest" description="Disordered" evidence="1">
    <location>
        <begin position="402"/>
        <end position="434"/>
    </location>
</feature>
<evidence type="ECO:0000313" key="4">
    <source>
        <dbReference type="Proteomes" id="UP001629113"/>
    </source>
</evidence>
<keyword evidence="2" id="KW-0472">Membrane</keyword>
<proteinExistence type="predicted"/>
<evidence type="ECO:0008006" key="5">
    <source>
        <dbReference type="Google" id="ProtNLM"/>
    </source>
</evidence>
<sequence length="610" mass="65788">MKYQVPSILVALAAGSGVSALALPVNLLDLSGLKIPIVGSVVNSAAYEVFSNVNTPVLNLADIVSKRQDAEPSPDRNVTTPENVFILQCLDAGFRGDCQVFGAPPGQCVSYFDFQSGNDTSVSDKWNDAITSLSTNSGGSCQFYKFQGCNDKGDDRGLSSSYNYNLGVALPDDPRTVDFFPSPYTHYRNCQIAGKKYIQKQYKVSKDVRCTMFGTTPSSISMQMRLYQSLIFALSFLSISSLAQIADEPIPIITIRATPGSSSAPARETHTIAVGAQGHKFTPSFIQAQPGDVVSFRFYPLNHSVARAAFGQPCIPYEYTGINHVGFWSGFKPVAVVLSDPPVYNLLINDTDPIFFYCFSPGACQDGMVGAINPNATQAFDAQHDQALEATLALSPGEYFEPEVADSDKDKPAASGTTTHPDPTSTAGVPSHTQKSPLSKGAIIGIAIGALAGLLLAGAIFYLCGRQRSMHEYIASHGHMRERHHSIQAVRYPNKEYEGTVEQNSPIGQAISYYAPHPTAPADVDPPGYPGPSPVLSSRQNAFTDVHPAFHDLNTSSPLSTSWAVAEDTRRQVHELDDSSQQQVLEQRPMSFIPGNARYVQRGHGDTKAG</sequence>
<dbReference type="SUPFAM" id="SSF49503">
    <property type="entry name" value="Cupredoxins"/>
    <property type="match status" value="1"/>
</dbReference>
<dbReference type="PANTHER" id="PTHR34883">
    <property type="entry name" value="SERINE-RICH PROTEIN, PUTATIVE-RELATED-RELATED"/>
    <property type="match status" value="1"/>
</dbReference>
<dbReference type="CDD" id="cd00920">
    <property type="entry name" value="Cupredoxin"/>
    <property type="match status" value="1"/>
</dbReference>
<dbReference type="PANTHER" id="PTHR34883:SF8">
    <property type="entry name" value="EXTRACELLULAR SERINE-RICH PROTEIN (AFU_ORTHOLOGUE AFUA_6G00670)"/>
    <property type="match status" value="1"/>
</dbReference>
<protein>
    <recommendedName>
        <fullName evidence="5">Extracellular serine-rich protein</fullName>
    </recommendedName>
</protein>
<dbReference type="InterPro" id="IPR008972">
    <property type="entry name" value="Cupredoxin"/>
</dbReference>
<keyword evidence="4" id="KW-1185">Reference proteome</keyword>
<feature type="transmembrane region" description="Helical" evidence="2">
    <location>
        <begin position="442"/>
        <end position="464"/>
    </location>
</feature>
<gene>
    <name evidence="3" type="ORF">PVAG01_10493</name>
</gene>
<evidence type="ECO:0000313" key="3">
    <source>
        <dbReference type="EMBL" id="KAL3417483.1"/>
    </source>
</evidence>
<name>A0ABR4P2F4_9HELO</name>
<comment type="caution">
    <text evidence="3">The sequence shown here is derived from an EMBL/GenBank/DDBJ whole genome shotgun (WGS) entry which is preliminary data.</text>
</comment>
<keyword evidence="2" id="KW-1133">Transmembrane helix</keyword>
<keyword evidence="2" id="KW-0812">Transmembrane</keyword>
<dbReference type="Gene3D" id="2.60.40.420">
    <property type="entry name" value="Cupredoxins - blue copper proteins"/>
    <property type="match status" value="1"/>
</dbReference>